<accession>A0A4C1WJS8</accession>
<evidence type="ECO:0000313" key="2">
    <source>
        <dbReference type="Proteomes" id="UP000299102"/>
    </source>
</evidence>
<dbReference type="Proteomes" id="UP000299102">
    <property type="component" value="Unassembled WGS sequence"/>
</dbReference>
<evidence type="ECO:0000313" key="1">
    <source>
        <dbReference type="EMBL" id="GBP50417.1"/>
    </source>
</evidence>
<comment type="caution">
    <text evidence="1">The sequence shown here is derived from an EMBL/GenBank/DDBJ whole genome shotgun (WGS) entry which is preliminary data.</text>
</comment>
<protein>
    <submittedName>
        <fullName evidence="1">Uncharacterized protein</fullName>
    </submittedName>
</protein>
<sequence>MRRCSTRSTTYNHRAVIRCSTRFKSCVRGWTARDTCIDIVIEICNGSKVDGTMRQSGGSVTAVRLVSLDQTNRAEALLYDTPSLRSYRYSRAMSSKTAYSVEGVGGRGQLVTAIGRPRFPLGSITLPSVTVELAPRALYERRLRVISCFAEFTVLDVSSSVPFSYCNILRRSI</sequence>
<dbReference type="EMBL" id="BGZK01000565">
    <property type="protein sequence ID" value="GBP50417.1"/>
    <property type="molecule type" value="Genomic_DNA"/>
</dbReference>
<name>A0A4C1WJS8_EUMVA</name>
<reference evidence="1 2" key="1">
    <citation type="journal article" date="2019" name="Commun. Biol.">
        <title>The bagworm genome reveals a unique fibroin gene that provides high tensile strength.</title>
        <authorList>
            <person name="Kono N."/>
            <person name="Nakamura H."/>
            <person name="Ohtoshi R."/>
            <person name="Tomita M."/>
            <person name="Numata K."/>
            <person name="Arakawa K."/>
        </authorList>
    </citation>
    <scope>NUCLEOTIDE SEQUENCE [LARGE SCALE GENOMIC DNA]</scope>
</reference>
<organism evidence="1 2">
    <name type="scientific">Eumeta variegata</name>
    <name type="common">Bagworm moth</name>
    <name type="synonym">Eumeta japonica</name>
    <dbReference type="NCBI Taxonomy" id="151549"/>
    <lineage>
        <taxon>Eukaryota</taxon>
        <taxon>Metazoa</taxon>
        <taxon>Ecdysozoa</taxon>
        <taxon>Arthropoda</taxon>
        <taxon>Hexapoda</taxon>
        <taxon>Insecta</taxon>
        <taxon>Pterygota</taxon>
        <taxon>Neoptera</taxon>
        <taxon>Endopterygota</taxon>
        <taxon>Lepidoptera</taxon>
        <taxon>Glossata</taxon>
        <taxon>Ditrysia</taxon>
        <taxon>Tineoidea</taxon>
        <taxon>Psychidae</taxon>
        <taxon>Oiketicinae</taxon>
        <taxon>Eumeta</taxon>
    </lineage>
</organism>
<gene>
    <name evidence="1" type="ORF">EVAR_30125_1</name>
</gene>
<proteinExistence type="predicted"/>
<keyword evidence="2" id="KW-1185">Reference proteome</keyword>
<dbReference type="AlphaFoldDB" id="A0A4C1WJS8"/>